<dbReference type="GeneID" id="54284194"/>
<feature type="compositionally biased region" description="Low complexity" evidence="1">
    <location>
        <begin position="349"/>
        <end position="377"/>
    </location>
</feature>
<accession>A0A6A5Y9S9</accession>
<dbReference type="EMBL" id="ML978066">
    <property type="protein sequence ID" value="KAF2022089.1"/>
    <property type="molecule type" value="Genomic_DNA"/>
</dbReference>
<keyword evidence="3" id="KW-1185">Reference proteome</keyword>
<organism evidence="2 3">
    <name type="scientific">Aaosphaeria arxii CBS 175.79</name>
    <dbReference type="NCBI Taxonomy" id="1450172"/>
    <lineage>
        <taxon>Eukaryota</taxon>
        <taxon>Fungi</taxon>
        <taxon>Dikarya</taxon>
        <taxon>Ascomycota</taxon>
        <taxon>Pezizomycotina</taxon>
        <taxon>Dothideomycetes</taxon>
        <taxon>Pleosporomycetidae</taxon>
        <taxon>Pleosporales</taxon>
        <taxon>Pleosporales incertae sedis</taxon>
        <taxon>Aaosphaeria</taxon>
    </lineage>
</organism>
<evidence type="ECO:0000256" key="1">
    <source>
        <dbReference type="SAM" id="MobiDB-lite"/>
    </source>
</evidence>
<name>A0A6A5Y9S9_9PLEO</name>
<feature type="compositionally biased region" description="Basic and acidic residues" evidence="1">
    <location>
        <begin position="388"/>
        <end position="398"/>
    </location>
</feature>
<feature type="region of interest" description="Disordered" evidence="1">
    <location>
        <begin position="107"/>
        <end position="171"/>
    </location>
</feature>
<feature type="region of interest" description="Disordered" evidence="1">
    <location>
        <begin position="240"/>
        <end position="420"/>
    </location>
</feature>
<feature type="compositionally biased region" description="Basic and acidic residues" evidence="1">
    <location>
        <begin position="245"/>
        <end position="254"/>
    </location>
</feature>
<reference evidence="2" key="1">
    <citation type="journal article" date="2020" name="Stud. Mycol.">
        <title>101 Dothideomycetes genomes: a test case for predicting lifestyles and emergence of pathogens.</title>
        <authorList>
            <person name="Haridas S."/>
            <person name="Albert R."/>
            <person name="Binder M."/>
            <person name="Bloem J."/>
            <person name="Labutti K."/>
            <person name="Salamov A."/>
            <person name="Andreopoulos B."/>
            <person name="Baker S."/>
            <person name="Barry K."/>
            <person name="Bills G."/>
            <person name="Bluhm B."/>
            <person name="Cannon C."/>
            <person name="Castanera R."/>
            <person name="Culley D."/>
            <person name="Daum C."/>
            <person name="Ezra D."/>
            <person name="Gonzalez J."/>
            <person name="Henrissat B."/>
            <person name="Kuo A."/>
            <person name="Liang C."/>
            <person name="Lipzen A."/>
            <person name="Lutzoni F."/>
            <person name="Magnuson J."/>
            <person name="Mondo S."/>
            <person name="Nolan M."/>
            <person name="Ohm R."/>
            <person name="Pangilinan J."/>
            <person name="Park H.-J."/>
            <person name="Ramirez L."/>
            <person name="Alfaro M."/>
            <person name="Sun H."/>
            <person name="Tritt A."/>
            <person name="Yoshinaga Y."/>
            <person name="Zwiers L.-H."/>
            <person name="Turgeon B."/>
            <person name="Goodwin S."/>
            <person name="Spatafora J."/>
            <person name="Crous P."/>
            <person name="Grigoriev I."/>
        </authorList>
    </citation>
    <scope>NUCLEOTIDE SEQUENCE</scope>
    <source>
        <strain evidence="2">CBS 175.79</strain>
    </source>
</reference>
<proteinExistence type="predicted"/>
<evidence type="ECO:0000313" key="2">
    <source>
        <dbReference type="EMBL" id="KAF2022089.1"/>
    </source>
</evidence>
<feature type="compositionally biased region" description="Polar residues" evidence="1">
    <location>
        <begin position="338"/>
        <end position="348"/>
    </location>
</feature>
<gene>
    <name evidence="2" type="ORF">BU24DRAFT_417739</name>
</gene>
<sequence>MDVSDALETDIPGTPDWDIDTSGLQCIACGCDLPSVSDPSSVPSGEQRNGCDECSSFVTLHDRMRQASGDWEIVKSRRPNFRGRIEALNEYMEARMELANFVLQSTDDRQRRAWGPTQQRGSHPPGPDGVGPSEEAPPPSSVTKRARSQMSSPDMGAQGLSKRARVSIHGKGVQFDDATTVRDMSEQRSCDDFRRGSESYMRGRNAASEGYELVDTSGSEVLFKNFYQETWDAKRRQWISASPIHDPDEDKEATYEPEGWSDDLSYRRGVDEQDLPEHNEPRGNDLQDGEHAKASTTDPILDNEMVLRTVDSSGDKLRSGQGAFVSASADGVEPLGDTGSSKNLQQHVGSSSGRASTTSTPDTDSTATSTARSRQTSNGNSGASGTRLESEVSGRDEAPVDDNFTTPPGNDDGGSLTHST</sequence>
<dbReference type="Proteomes" id="UP000799778">
    <property type="component" value="Unassembled WGS sequence"/>
</dbReference>
<feature type="compositionally biased region" description="Basic and acidic residues" evidence="1">
    <location>
        <begin position="264"/>
        <end position="293"/>
    </location>
</feature>
<protein>
    <submittedName>
        <fullName evidence="2">Uncharacterized protein</fullName>
    </submittedName>
</protein>
<dbReference type="OrthoDB" id="3800892at2759"/>
<evidence type="ECO:0000313" key="3">
    <source>
        <dbReference type="Proteomes" id="UP000799778"/>
    </source>
</evidence>
<dbReference type="AlphaFoldDB" id="A0A6A5Y9S9"/>
<dbReference type="RefSeq" id="XP_033390428.1">
    <property type="nucleotide sequence ID" value="XM_033526797.1"/>
</dbReference>